<gene>
    <name evidence="1" type="ORF">MRS75_14120</name>
</gene>
<protein>
    <submittedName>
        <fullName evidence="1">Uncharacterized protein</fullName>
    </submittedName>
</protein>
<reference evidence="1" key="1">
    <citation type="submission" date="2022-03" db="EMBL/GenBank/DDBJ databases">
        <title>Fererhizobium litorale gen. nov., sp. nov., isolated from sandy sediments of the Sea of Japan seashore.</title>
        <authorList>
            <person name="Romanenko L."/>
            <person name="Kurilenko V."/>
            <person name="Otstavnykh N."/>
            <person name="Svetashev V."/>
            <person name="Tekutyeva L."/>
            <person name="Isaeva M."/>
            <person name="Mikhailov V."/>
        </authorList>
    </citation>
    <scope>NUCLEOTIDE SEQUENCE</scope>
    <source>
        <strain evidence="1">KMM 9576</strain>
    </source>
</reference>
<dbReference type="EMBL" id="JALDYZ010000007">
    <property type="protein sequence ID" value="MDI7923217.1"/>
    <property type="molecule type" value="Genomic_DNA"/>
</dbReference>
<proteinExistence type="predicted"/>
<dbReference type="AlphaFoldDB" id="A0AAE3U306"/>
<evidence type="ECO:0000313" key="2">
    <source>
        <dbReference type="Proteomes" id="UP001161580"/>
    </source>
</evidence>
<name>A0AAE3U306_9HYPH</name>
<sequence>MSALFYLTREIACMRSWASFGAHQLCGGRLHAFPREWQELRLLTPVLCRKDRPDSLEMQICEKLLCTETPDQYGALRVVNMVLPTLRFSR</sequence>
<organism evidence="1 2">
    <name type="scientific">Ferirhizobium litorale</name>
    <dbReference type="NCBI Taxonomy" id="2927786"/>
    <lineage>
        <taxon>Bacteria</taxon>
        <taxon>Pseudomonadati</taxon>
        <taxon>Pseudomonadota</taxon>
        <taxon>Alphaproteobacteria</taxon>
        <taxon>Hyphomicrobiales</taxon>
        <taxon>Rhizobiaceae</taxon>
        <taxon>Ferirhizobium</taxon>
    </lineage>
</organism>
<dbReference type="RefSeq" id="WP_311794415.1">
    <property type="nucleotide sequence ID" value="NZ_JALDYZ010000007.1"/>
</dbReference>
<accession>A0AAE3U306</accession>
<comment type="caution">
    <text evidence="1">The sequence shown here is derived from an EMBL/GenBank/DDBJ whole genome shotgun (WGS) entry which is preliminary data.</text>
</comment>
<evidence type="ECO:0000313" key="1">
    <source>
        <dbReference type="EMBL" id="MDI7923217.1"/>
    </source>
</evidence>
<dbReference type="Proteomes" id="UP001161580">
    <property type="component" value="Unassembled WGS sequence"/>
</dbReference>
<keyword evidence="2" id="KW-1185">Reference proteome</keyword>